<dbReference type="InterPro" id="IPR008906">
    <property type="entry name" value="HATC_C_dom"/>
</dbReference>
<dbReference type="Proteomes" id="UP000704712">
    <property type="component" value="Unassembled WGS sequence"/>
</dbReference>
<proteinExistence type="predicted"/>
<evidence type="ECO:0000256" key="1">
    <source>
        <dbReference type="SAM" id="MobiDB-lite"/>
    </source>
</evidence>
<reference evidence="3" key="1">
    <citation type="submission" date="2020-03" db="EMBL/GenBank/DDBJ databases">
        <title>Hybrid Assembly of Korean Phytophthora infestans isolates.</title>
        <authorList>
            <person name="Prokchorchik M."/>
            <person name="Lee Y."/>
            <person name="Seo J."/>
            <person name="Cho J.-H."/>
            <person name="Park Y.-E."/>
            <person name="Jang D.-C."/>
            <person name="Im J.-S."/>
            <person name="Choi J.-G."/>
            <person name="Park H.-J."/>
            <person name="Lee G.-B."/>
            <person name="Lee Y.-G."/>
            <person name="Hong S.-Y."/>
            <person name="Cho K."/>
            <person name="Sohn K.H."/>
        </authorList>
    </citation>
    <scope>NUCLEOTIDE SEQUENCE</scope>
    <source>
        <strain evidence="3">KR_2_A2</strain>
    </source>
</reference>
<dbReference type="AlphaFoldDB" id="A0A8S9UVA2"/>
<gene>
    <name evidence="3" type="ORF">GN958_ATG05885</name>
</gene>
<feature type="region of interest" description="Disordered" evidence="1">
    <location>
        <begin position="77"/>
        <end position="113"/>
    </location>
</feature>
<name>A0A8S9UVA2_PHYIN</name>
<evidence type="ECO:0000313" key="3">
    <source>
        <dbReference type="EMBL" id="KAF4144956.1"/>
    </source>
</evidence>
<protein>
    <submittedName>
        <fullName evidence="3">HAT family C-terminal dimerization region</fullName>
    </submittedName>
</protein>
<accession>A0A8S9UVA2</accession>
<dbReference type="EMBL" id="JAACNO010000785">
    <property type="protein sequence ID" value="KAF4144956.1"/>
    <property type="molecule type" value="Genomic_DNA"/>
</dbReference>
<evidence type="ECO:0000259" key="2">
    <source>
        <dbReference type="Pfam" id="PF05699"/>
    </source>
</evidence>
<evidence type="ECO:0000313" key="4">
    <source>
        <dbReference type="Proteomes" id="UP000704712"/>
    </source>
</evidence>
<dbReference type="Pfam" id="PF05699">
    <property type="entry name" value="Dimer_Tnp_hAT"/>
    <property type="match status" value="1"/>
</dbReference>
<dbReference type="InterPro" id="IPR012337">
    <property type="entry name" value="RNaseH-like_sf"/>
</dbReference>
<comment type="caution">
    <text evidence="3">The sequence shown here is derived from an EMBL/GenBank/DDBJ whole genome shotgun (WGS) entry which is preliminary data.</text>
</comment>
<dbReference type="GO" id="GO:0046983">
    <property type="term" value="F:protein dimerization activity"/>
    <property type="evidence" value="ECO:0007669"/>
    <property type="project" value="InterPro"/>
</dbReference>
<organism evidence="3 4">
    <name type="scientific">Phytophthora infestans</name>
    <name type="common">Potato late blight agent</name>
    <name type="synonym">Botrytis infestans</name>
    <dbReference type="NCBI Taxonomy" id="4787"/>
    <lineage>
        <taxon>Eukaryota</taxon>
        <taxon>Sar</taxon>
        <taxon>Stramenopiles</taxon>
        <taxon>Oomycota</taxon>
        <taxon>Peronosporomycetes</taxon>
        <taxon>Peronosporales</taxon>
        <taxon>Peronosporaceae</taxon>
        <taxon>Phytophthora</taxon>
    </lineage>
</organism>
<feature type="domain" description="HAT C-terminal dimerisation" evidence="2">
    <location>
        <begin position="2"/>
        <end position="30"/>
    </location>
</feature>
<dbReference type="SUPFAM" id="SSF53098">
    <property type="entry name" value="Ribonuclease H-like"/>
    <property type="match status" value="1"/>
</dbReference>
<feature type="compositionally biased region" description="Low complexity" evidence="1">
    <location>
        <begin position="91"/>
        <end position="107"/>
    </location>
</feature>
<sequence length="113" mass="12134">MFPTLAKIAHRVFAIPASSAAAERSWSTDDYIHSMKSTQFGDCADAIEAFEDELGVGDLVEDEAAVTEELEFDLEHAVNDRHCPRAGRSGGADSNTSSTASSVSTTNELQLVR</sequence>